<dbReference type="SUPFAM" id="SSF46689">
    <property type="entry name" value="Homeodomain-like"/>
    <property type="match status" value="1"/>
</dbReference>
<dbReference type="Pfam" id="PF14278">
    <property type="entry name" value="TetR_C_8"/>
    <property type="match status" value="1"/>
</dbReference>
<evidence type="ECO:0000313" key="5">
    <source>
        <dbReference type="Proteomes" id="UP000650628"/>
    </source>
</evidence>
<dbReference type="Proteomes" id="UP000650628">
    <property type="component" value="Unassembled WGS sequence"/>
</dbReference>
<proteinExistence type="predicted"/>
<feature type="DNA-binding region" description="H-T-H motif" evidence="2">
    <location>
        <begin position="40"/>
        <end position="59"/>
    </location>
</feature>
<accession>A0A8J3TWX6</accession>
<dbReference type="RefSeq" id="WP_203955860.1">
    <property type="nucleotide sequence ID" value="NZ_BOOO01000031.1"/>
</dbReference>
<dbReference type="InterPro" id="IPR001647">
    <property type="entry name" value="HTH_TetR"/>
</dbReference>
<dbReference type="InterPro" id="IPR009057">
    <property type="entry name" value="Homeodomain-like_sf"/>
</dbReference>
<keyword evidence="5" id="KW-1185">Reference proteome</keyword>
<feature type="domain" description="HTH tetR-type" evidence="3">
    <location>
        <begin position="17"/>
        <end position="77"/>
    </location>
</feature>
<protein>
    <submittedName>
        <fullName evidence="4">TetR family transcriptional regulator</fullName>
    </submittedName>
</protein>
<name>A0A8J3TWX6_9ACTN</name>
<dbReference type="InterPro" id="IPR039532">
    <property type="entry name" value="TetR_C_Firmicutes"/>
</dbReference>
<sequence length="213" mass="22813">MVTTRESSTSSGDRRVRRTHAALASALIQLVEEQDLSRISVADVAEHAGVSRSTFYDHYRDVHELAEAACTAMIDDLIGSLPAPGPDSADPVRDATQSLEAFFASLAEHAGLYRALLGPQGSARLVDHIRRRIAAAVYDLVRQAAAGDDLPVRDGSPVDIPHDVPAVFTAGALIGVAADWLQRGCPLPPAEMAALTWPLFSALYRLDIDALLH</sequence>
<dbReference type="PANTHER" id="PTHR43479">
    <property type="entry name" value="ACREF/ENVCD OPERON REPRESSOR-RELATED"/>
    <property type="match status" value="1"/>
</dbReference>
<gene>
    <name evidence="4" type="ORF">Pmi06nite_53910</name>
</gene>
<dbReference type="InterPro" id="IPR050624">
    <property type="entry name" value="HTH-type_Tx_Regulator"/>
</dbReference>
<evidence type="ECO:0000259" key="3">
    <source>
        <dbReference type="PROSITE" id="PS50977"/>
    </source>
</evidence>
<dbReference type="AlphaFoldDB" id="A0A8J3TWX6"/>
<dbReference type="PANTHER" id="PTHR43479:SF7">
    <property type="entry name" value="TETR-FAMILY TRANSCRIPTIONAL REGULATOR"/>
    <property type="match status" value="1"/>
</dbReference>
<reference evidence="4 5" key="1">
    <citation type="submission" date="2021-01" db="EMBL/GenBank/DDBJ databases">
        <title>Whole genome shotgun sequence of Planotetraspora mira NBRC 15435.</title>
        <authorList>
            <person name="Komaki H."/>
            <person name="Tamura T."/>
        </authorList>
    </citation>
    <scope>NUCLEOTIDE SEQUENCE [LARGE SCALE GENOMIC DNA]</scope>
    <source>
        <strain evidence="4 5">NBRC 15435</strain>
    </source>
</reference>
<dbReference type="Pfam" id="PF00440">
    <property type="entry name" value="TetR_N"/>
    <property type="match status" value="1"/>
</dbReference>
<keyword evidence="1 2" id="KW-0238">DNA-binding</keyword>
<dbReference type="PROSITE" id="PS50977">
    <property type="entry name" value="HTH_TETR_2"/>
    <property type="match status" value="1"/>
</dbReference>
<evidence type="ECO:0000313" key="4">
    <source>
        <dbReference type="EMBL" id="GII31949.1"/>
    </source>
</evidence>
<dbReference type="GO" id="GO:0003677">
    <property type="term" value="F:DNA binding"/>
    <property type="evidence" value="ECO:0007669"/>
    <property type="project" value="UniProtKB-UniRule"/>
</dbReference>
<organism evidence="4 5">
    <name type="scientific">Planotetraspora mira</name>
    <dbReference type="NCBI Taxonomy" id="58121"/>
    <lineage>
        <taxon>Bacteria</taxon>
        <taxon>Bacillati</taxon>
        <taxon>Actinomycetota</taxon>
        <taxon>Actinomycetes</taxon>
        <taxon>Streptosporangiales</taxon>
        <taxon>Streptosporangiaceae</taxon>
        <taxon>Planotetraspora</taxon>
    </lineage>
</organism>
<dbReference type="EMBL" id="BOOO01000031">
    <property type="protein sequence ID" value="GII31949.1"/>
    <property type="molecule type" value="Genomic_DNA"/>
</dbReference>
<comment type="caution">
    <text evidence="4">The sequence shown here is derived from an EMBL/GenBank/DDBJ whole genome shotgun (WGS) entry which is preliminary data.</text>
</comment>
<evidence type="ECO:0000256" key="1">
    <source>
        <dbReference type="ARBA" id="ARBA00023125"/>
    </source>
</evidence>
<dbReference type="Gene3D" id="1.10.357.10">
    <property type="entry name" value="Tetracycline Repressor, domain 2"/>
    <property type="match status" value="1"/>
</dbReference>
<evidence type="ECO:0000256" key="2">
    <source>
        <dbReference type="PROSITE-ProRule" id="PRU00335"/>
    </source>
</evidence>